<dbReference type="InterPro" id="IPR050797">
    <property type="entry name" value="Carb_Metab_Trans_Reg"/>
</dbReference>
<evidence type="ECO:0000313" key="4">
    <source>
        <dbReference type="EMBL" id="KAK3299486.1"/>
    </source>
</evidence>
<dbReference type="GeneID" id="87840232"/>
<feature type="region of interest" description="Disordered" evidence="2">
    <location>
        <begin position="134"/>
        <end position="233"/>
    </location>
</feature>
<dbReference type="PANTHER" id="PTHR31668">
    <property type="entry name" value="GLUCOSE TRANSPORT TRANSCRIPTION REGULATOR RGT1-RELATED-RELATED"/>
    <property type="match status" value="1"/>
</dbReference>
<feature type="domain" description="Zn(2)-C6 fungal-type" evidence="3">
    <location>
        <begin position="95"/>
        <end position="131"/>
    </location>
</feature>
<evidence type="ECO:0000259" key="3">
    <source>
        <dbReference type="PROSITE" id="PS50048"/>
    </source>
</evidence>
<reference evidence="4" key="2">
    <citation type="submission" date="2023-06" db="EMBL/GenBank/DDBJ databases">
        <authorList>
            <consortium name="Lawrence Berkeley National Laboratory"/>
            <person name="Haridas S."/>
            <person name="Hensen N."/>
            <person name="Bonometti L."/>
            <person name="Westerberg I."/>
            <person name="Brannstrom I.O."/>
            <person name="Guillou S."/>
            <person name="Cros-Aarteil S."/>
            <person name="Calhoun S."/>
            <person name="Kuo A."/>
            <person name="Mondo S."/>
            <person name="Pangilinan J."/>
            <person name="Riley R."/>
            <person name="Labutti K."/>
            <person name="Andreopoulos B."/>
            <person name="Lipzen A."/>
            <person name="Chen C."/>
            <person name="Yanf M."/>
            <person name="Daum C."/>
            <person name="Ng V."/>
            <person name="Clum A."/>
            <person name="Steindorff A."/>
            <person name="Ohm R."/>
            <person name="Martin F."/>
            <person name="Silar P."/>
            <person name="Natvig D."/>
            <person name="Lalanne C."/>
            <person name="Gautier V."/>
            <person name="Ament-Velasquez S.L."/>
            <person name="Kruys A."/>
            <person name="Hutchinson M.I."/>
            <person name="Powell A.J."/>
            <person name="Barry K."/>
            <person name="Miller A.N."/>
            <person name="Grigoriev I.V."/>
            <person name="Debuchy R."/>
            <person name="Gladieux P."/>
            <person name="Thoren M.H."/>
            <person name="Johannesson H."/>
        </authorList>
    </citation>
    <scope>NUCLEOTIDE SEQUENCE</scope>
    <source>
        <strain evidence="4">CBS 168.71</strain>
    </source>
</reference>
<protein>
    <recommendedName>
        <fullName evidence="3">Zn(2)-C6 fungal-type domain-containing protein</fullName>
    </recommendedName>
</protein>
<dbReference type="RefSeq" id="XP_062663000.1">
    <property type="nucleotide sequence ID" value="XM_062803284.1"/>
</dbReference>
<evidence type="ECO:0000313" key="5">
    <source>
        <dbReference type="Proteomes" id="UP001278766"/>
    </source>
</evidence>
<organism evidence="4 5">
    <name type="scientific">Chaetomium fimeti</name>
    <dbReference type="NCBI Taxonomy" id="1854472"/>
    <lineage>
        <taxon>Eukaryota</taxon>
        <taxon>Fungi</taxon>
        <taxon>Dikarya</taxon>
        <taxon>Ascomycota</taxon>
        <taxon>Pezizomycotina</taxon>
        <taxon>Sordariomycetes</taxon>
        <taxon>Sordariomycetidae</taxon>
        <taxon>Sordariales</taxon>
        <taxon>Chaetomiaceae</taxon>
        <taxon>Chaetomium</taxon>
    </lineage>
</organism>
<dbReference type="CDD" id="cd00067">
    <property type="entry name" value="GAL4"/>
    <property type="match status" value="1"/>
</dbReference>
<evidence type="ECO:0000256" key="2">
    <source>
        <dbReference type="SAM" id="MobiDB-lite"/>
    </source>
</evidence>
<keyword evidence="1" id="KW-0539">Nucleus</keyword>
<name>A0AAE0HN20_9PEZI</name>
<dbReference type="Proteomes" id="UP001278766">
    <property type="component" value="Unassembled WGS sequence"/>
</dbReference>
<accession>A0AAE0HN20</accession>
<dbReference type="GO" id="GO:0000981">
    <property type="term" value="F:DNA-binding transcription factor activity, RNA polymerase II-specific"/>
    <property type="evidence" value="ECO:0007669"/>
    <property type="project" value="InterPro"/>
</dbReference>
<gene>
    <name evidence="4" type="ORF">B0H64DRAFT_388629</name>
</gene>
<dbReference type="GO" id="GO:0008270">
    <property type="term" value="F:zinc ion binding"/>
    <property type="evidence" value="ECO:0007669"/>
    <property type="project" value="InterPro"/>
</dbReference>
<dbReference type="PROSITE" id="PS00463">
    <property type="entry name" value="ZN2_CY6_FUNGAL_1"/>
    <property type="match status" value="1"/>
</dbReference>
<sequence length="528" mass="56110">MHGMRAFQENQRDRHWMQRRATPCAELHGGCVETRDVKQLRGEITMSPYTETPSALTCTGNNVLSTIRQSITMPTMFQTESHPPASSPLQSIRSSCDRCRLQKLKCTVQSMESDGRMVCERCIRAKVPCAFGRRRRASRPSDNKKQGDSSSKRSMAPRTNPEPTVLTPPLSTTSSTSDQALGGTTPPPSLASSGMEAPLETLPECEPEAPPTYPYHHLHQSGESPPPPFHHATTGGGMMDWDWLDHDFGGQNDLYCLDPELLATAPPSTSTGSPTAHRSLGDGTVAMGDISMATASFAGRRLPALIAEMQQRLETLENGAWLQDSAQSFDHYPIGAVLRLSQEFGALAGQVLGLAATYGPDAANLQLMAAAGASAGGASLYEPGRGDGGGSASNSTATVLLVLGGYVFLVRLYGLVLGHFHAHLNRIPSGNPGGPTPAASPTLQLGELPSGGAMPDVSRIHAALGMLLAALHSVEEQLGQGGEVAREMVLSILTQGSGLEPVKLQDPLGNLGEQVRSVKELLREKMGL</sequence>
<reference evidence="4" key="1">
    <citation type="journal article" date="2023" name="Mol. Phylogenet. Evol.">
        <title>Genome-scale phylogeny and comparative genomics of the fungal order Sordariales.</title>
        <authorList>
            <person name="Hensen N."/>
            <person name="Bonometti L."/>
            <person name="Westerberg I."/>
            <person name="Brannstrom I.O."/>
            <person name="Guillou S."/>
            <person name="Cros-Aarteil S."/>
            <person name="Calhoun S."/>
            <person name="Haridas S."/>
            <person name="Kuo A."/>
            <person name="Mondo S."/>
            <person name="Pangilinan J."/>
            <person name="Riley R."/>
            <person name="LaButti K."/>
            <person name="Andreopoulos B."/>
            <person name="Lipzen A."/>
            <person name="Chen C."/>
            <person name="Yan M."/>
            <person name="Daum C."/>
            <person name="Ng V."/>
            <person name="Clum A."/>
            <person name="Steindorff A."/>
            <person name="Ohm R.A."/>
            <person name="Martin F."/>
            <person name="Silar P."/>
            <person name="Natvig D.O."/>
            <person name="Lalanne C."/>
            <person name="Gautier V."/>
            <person name="Ament-Velasquez S.L."/>
            <person name="Kruys A."/>
            <person name="Hutchinson M.I."/>
            <person name="Powell A.J."/>
            <person name="Barry K."/>
            <person name="Miller A.N."/>
            <person name="Grigoriev I.V."/>
            <person name="Debuchy R."/>
            <person name="Gladieux P."/>
            <person name="Hiltunen Thoren M."/>
            <person name="Johannesson H."/>
        </authorList>
    </citation>
    <scope>NUCLEOTIDE SEQUENCE</scope>
    <source>
        <strain evidence="4">CBS 168.71</strain>
    </source>
</reference>
<feature type="compositionally biased region" description="Basic and acidic residues" evidence="2">
    <location>
        <begin position="139"/>
        <end position="151"/>
    </location>
</feature>
<dbReference type="SMART" id="SM00066">
    <property type="entry name" value="GAL4"/>
    <property type="match status" value="1"/>
</dbReference>
<dbReference type="Gene3D" id="4.10.240.10">
    <property type="entry name" value="Zn(2)-C6 fungal-type DNA-binding domain"/>
    <property type="match status" value="1"/>
</dbReference>
<evidence type="ECO:0000256" key="1">
    <source>
        <dbReference type="ARBA" id="ARBA00023242"/>
    </source>
</evidence>
<dbReference type="SUPFAM" id="SSF57701">
    <property type="entry name" value="Zn2/Cys6 DNA-binding domain"/>
    <property type="match status" value="1"/>
</dbReference>
<feature type="region of interest" description="Disordered" evidence="2">
    <location>
        <begin position="431"/>
        <end position="450"/>
    </location>
</feature>
<dbReference type="AlphaFoldDB" id="A0AAE0HN20"/>
<proteinExistence type="predicted"/>
<comment type="caution">
    <text evidence="4">The sequence shown here is derived from an EMBL/GenBank/DDBJ whole genome shotgun (WGS) entry which is preliminary data.</text>
</comment>
<feature type="compositionally biased region" description="Low complexity" evidence="2">
    <location>
        <begin position="161"/>
        <end position="177"/>
    </location>
</feature>
<dbReference type="InterPro" id="IPR036864">
    <property type="entry name" value="Zn2-C6_fun-type_DNA-bd_sf"/>
</dbReference>
<dbReference type="InterPro" id="IPR001138">
    <property type="entry name" value="Zn2Cys6_DnaBD"/>
</dbReference>
<keyword evidence="5" id="KW-1185">Reference proteome</keyword>
<dbReference type="EMBL" id="JAUEPN010000002">
    <property type="protein sequence ID" value="KAK3299486.1"/>
    <property type="molecule type" value="Genomic_DNA"/>
</dbReference>
<dbReference type="PROSITE" id="PS50048">
    <property type="entry name" value="ZN2_CY6_FUNGAL_2"/>
    <property type="match status" value="1"/>
</dbReference>